<feature type="transmembrane region" description="Helical" evidence="1">
    <location>
        <begin position="7"/>
        <end position="27"/>
    </location>
</feature>
<dbReference type="EMBL" id="CP072931">
    <property type="protein sequence ID" value="QTZ94133.1"/>
    <property type="molecule type" value="Genomic_DNA"/>
</dbReference>
<dbReference type="RefSeq" id="WP_006603083.1">
    <property type="nucleotide sequence ID" value="NZ_CP072931.1"/>
</dbReference>
<reference evidence="3" key="2">
    <citation type="submission" date="2021-04" db="EMBL/GenBank/DDBJ databases">
        <authorList>
            <person name="Wen M.-L."/>
            <person name="Han X.-L."/>
            <person name="Xiong J."/>
        </authorList>
    </citation>
    <scope>NUCLEOTIDE SEQUENCE</scope>
    <source>
        <strain evidence="3">AGR0001</strain>
    </source>
</reference>
<dbReference type="AlphaFoldDB" id="J2K531"/>
<sequence length="195" mass="21188">MVVTLIIVCEVGFWVLLAAGLALRYLAGMRRTGAAVLLLEPLLELVLLTVTAIDLKNGATADWKHGLAAVYIGYTVAYGHYTITWVDGHVAHRFAGGPRPVKPPRYGLARARHEGKLWLRTVLMAVVAATLLQCAIWYVGDGDIGSLRSWQAVTLRAVVLHGVIALTYLLWPKKDPGRDATADGEAAGPRQKTLR</sequence>
<dbReference type="KEGG" id="sauh:SU9_024050"/>
<protein>
    <submittedName>
        <fullName evidence="2">Uncharacterized protein</fullName>
    </submittedName>
</protein>
<organism evidence="2">
    <name type="scientific">Streptomyces auratus AGR0001</name>
    <dbReference type="NCBI Taxonomy" id="1160718"/>
    <lineage>
        <taxon>Bacteria</taxon>
        <taxon>Bacillati</taxon>
        <taxon>Actinomycetota</taxon>
        <taxon>Actinomycetes</taxon>
        <taxon>Kitasatosporales</taxon>
        <taxon>Streptomycetaceae</taxon>
        <taxon>Streptomyces</taxon>
    </lineage>
</organism>
<keyword evidence="1" id="KW-0472">Membrane</keyword>
<reference evidence="2" key="1">
    <citation type="journal article" date="2012" name="J. Bacteriol.">
        <title>Genome Sequence of Streptomyces auratus Strain AGR0001, a Phoslactomycin-Producing Actinomycete.</title>
        <authorList>
            <person name="Han X."/>
            <person name="Li M."/>
            <person name="Ding Z."/>
            <person name="Zhao J."/>
            <person name="Ji K."/>
            <person name="Wen M."/>
            <person name="Lu T."/>
        </authorList>
    </citation>
    <scope>NUCLEOTIDE SEQUENCE [LARGE SCALE GENOMIC DNA]</scope>
    <source>
        <strain evidence="2">AGR0001</strain>
    </source>
</reference>
<feature type="transmembrane region" description="Helical" evidence="1">
    <location>
        <begin position="33"/>
        <end position="55"/>
    </location>
</feature>
<dbReference type="Proteomes" id="UP000009036">
    <property type="component" value="Chromosome"/>
</dbReference>
<dbReference type="EMBL" id="AJGV01000057">
    <property type="protein sequence ID" value="EJJ07585.1"/>
    <property type="molecule type" value="Genomic_DNA"/>
</dbReference>
<evidence type="ECO:0000313" key="2">
    <source>
        <dbReference type="EMBL" id="EJJ07585.1"/>
    </source>
</evidence>
<keyword evidence="4" id="KW-1185">Reference proteome</keyword>
<dbReference type="OrthoDB" id="2082317at2"/>
<evidence type="ECO:0000256" key="1">
    <source>
        <dbReference type="SAM" id="Phobius"/>
    </source>
</evidence>
<accession>J2K531</accession>
<feature type="transmembrane region" description="Helical" evidence="1">
    <location>
        <begin position="150"/>
        <end position="171"/>
    </location>
</feature>
<name>J2K531_9ACTN</name>
<dbReference type="HOGENOM" id="CLU_117532_0_0_11"/>
<proteinExistence type="predicted"/>
<evidence type="ECO:0000313" key="4">
    <source>
        <dbReference type="Proteomes" id="UP000009036"/>
    </source>
</evidence>
<dbReference type="STRING" id="1160718.SU9_07560"/>
<evidence type="ECO:0000313" key="3">
    <source>
        <dbReference type="EMBL" id="QTZ94133.1"/>
    </source>
</evidence>
<gene>
    <name evidence="3" type="ORF">SU9_024050</name>
    <name evidence="2" type="ORF">SU9_07560</name>
</gene>
<feature type="transmembrane region" description="Helical" evidence="1">
    <location>
        <begin position="117"/>
        <end position="138"/>
    </location>
</feature>
<dbReference type="eggNOG" id="ENOG5032W8Z">
    <property type="taxonomic scope" value="Bacteria"/>
</dbReference>
<dbReference type="PATRIC" id="fig|1160718.3.peg.1531"/>
<keyword evidence="1" id="KW-0812">Transmembrane</keyword>
<keyword evidence="1" id="KW-1133">Transmembrane helix</keyword>